<proteinExistence type="predicted"/>
<gene>
    <name evidence="7" type="ORF">ESZ48_12295</name>
</gene>
<evidence type="ECO:0000256" key="2">
    <source>
        <dbReference type="ARBA" id="ARBA00022475"/>
    </source>
</evidence>
<dbReference type="OrthoDB" id="9769862at2"/>
<keyword evidence="8" id="KW-1185">Reference proteome</keyword>
<reference evidence="7 8" key="1">
    <citation type="submission" date="2019-01" db="EMBL/GenBank/DDBJ databases">
        <title>Genome sequence of the Antarctic species Gelidibacter gilvus ACAM 158(T).</title>
        <authorList>
            <person name="Bowman J.P."/>
        </authorList>
    </citation>
    <scope>NUCLEOTIDE SEQUENCE [LARGE SCALE GENOMIC DNA]</scope>
    <source>
        <strain evidence="7 8">IC158</strain>
    </source>
</reference>
<feature type="transmembrane region" description="Helical" evidence="6">
    <location>
        <begin position="124"/>
        <end position="150"/>
    </location>
</feature>
<dbReference type="InterPro" id="IPR044550">
    <property type="entry name" value="WzxE"/>
</dbReference>
<dbReference type="EMBL" id="SDDZ01000007">
    <property type="protein sequence ID" value="RXJ49392.1"/>
    <property type="molecule type" value="Genomic_DNA"/>
</dbReference>
<feature type="transmembrane region" description="Helical" evidence="6">
    <location>
        <begin position="310"/>
        <end position="333"/>
    </location>
</feature>
<evidence type="ECO:0000256" key="3">
    <source>
        <dbReference type="ARBA" id="ARBA00022692"/>
    </source>
</evidence>
<dbReference type="RefSeq" id="WP_129017793.1">
    <property type="nucleotide sequence ID" value="NZ_SDDZ01000007.1"/>
</dbReference>
<dbReference type="CDD" id="cd13125">
    <property type="entry name" value="MATE_like_10"/>
    <property type="match status" value="1"/>
</dbReference>
<feature type="transmembrane region" description="Helical" evidence="6">
    <location>
        <begin position="345"/>
        <end position="366"/>
    </location>
</feature>
<organism evidence="7 8">
    <name type="scientific">Gelidibacter gilvus</name>
    <dbReference type="NCBI Taxonomy" id="59602"/>
    <lineage>
        <taxon>Bacteria</taxon>
        <taxon>Pseudomonadati</taxon>
        <taxon>Bacteroidota</taxon>
        <taxon>Flavobacteriia</taxon>
        <taxon>Flavobacteriales</taxon>
        <taxon>Flavobacteriaceae</taxon>
        <taxon>Gelidibacter</taxon>
    </lineage>
</organism>
<dbReference type="AlphaFoldDB" id="A0A4Q0XH78"/>
<feature type="transmembrane region" description="Helical" evidence="6">
    <location>
        <begin position="273"/>
        <end position="289"/>
    </location>
</feature>
<feature type="transmembrane region" description="Helical" evidence="6">
    <location>
        <begin position="228"/>
        <end position="253"/>
    </location>
</feature>
<name>A0A4Q0XH78_9FLAO</name>
<feature type="transmembrane region" description="Helical" evidence="6">
    <location>
        <begin position="162"/>
        <end position="180"/>
    </location>
</feature>
<evidence type="ECO:0000313" key="7">
    <source>
        <dbReference type="EMBL" id="RXJ49392.1"/>
    </source>
</evidence>
<keyword evidence="4 6" id="KW-1133">Transmembrane helix</keyword>
<protein>
    <submittedName>
        <fullName evidence="7">O-antigen translocase</fullName>
    </submittedName>
</protein>
<dbReference type="Proteomes" id="UP000289792">
    <property type="component" value="Unassembled WGS sequence"/>
</dbReference>
<evidence type="ECO:0000256" key="5">
    <source>
        <dbReference type="ARBA" id="ARBA00023136"/>
    </source>
</evidence>
<feature type="transmembrane region" description="Helical" evidence="6">
    <location>
        <begin position="89"/>
        <end position="112"/>
    </location>
</feature>
<dbReference type="PANTHER" id="PTHR30250">
    <property type="entry name" value="PST FAMILY PREDICTED COLANIC ACID TRANSPORTER"/>
    <property type="match status" value="1"/>
</dbReference>
<evidence type="ECO:0000256" key="6">
    <source>
        <dbReference type="SAM" id="Phobius"/>
    </source>
</evidence>
<accession>A0A4Q0XH78</accession>
<evidence type="ECO:0000256" key="4">
    <source>
        <dbReference type="ARBA" id="ARBA00022989"/>
    </source>
</evidence>
<sequence length="432" mass="49085">MKRIFQYINSNLLLKIASFNSVAVLTRVVAGFVTSKAIAVFIGAEGLALIGNLRNFLTTVESFSTLGFSNGIVKYVAEFKEDKTKLNEAVGTVLTIILITALLISLGLYFNAESLANWIFDSQGAYVFIIKLLAFMLPFSAMNLVLMAIINGLSKHKTFVKINIYSQIFGLLLTVMLIWQKQLSGALIAAVTIPGLLFFVTLFSFFDIRHFFKPVELSKINLNVLKNFSHYSAMALFSAAVIPLIFVFIRNYLIDHVSMKDAGFWEAIRRISNYYFMFVNSLLALYILPRFSEITNAIDFRKEIVHFYKTVLPIFGTALLFIYFLRSYIVAILFTEEFQPVEDLFMWQLLGDFIKVISSVVAFQLIAKKMVVYYIGIEIFSLVTLYLASIYFIDIYGVEGAVIAHFVNFALHMMVIATVFKKLLFSKQNFEI</sequence>
<evidence type="ECO:0000313" key="8">
    <source>
        <dbReference type="Proteomes" id="UP000289792"/>
    </source>
</evidence>
<dbReference type="GO" id="GO:0005886">
    <property type="term" value="C:plasma membrane"/>
    <property type="evidence" value="ECO:0007669"/>
    <property type="project" value="UniProtKB-SubCell"/>
</dbReference>
<dbReference type="InterPro" id="IPR002797">
    <property type="entry name" value="Polysacc_synth"/>
</dbReference>
<keyword evidence="3 6" id="KW-0812">Transmembrane</keyword>
<feature type="transmembrane region" description="Helical" evidence="6">
    <location>
        <begin position="373"/>
        <end position="396"/>
    </location>
</feature>
<dbReference type="GO" id="GO:0009246">
    <property type="term" value="P:enterobacterial common antigen biosynthetic process"/>
    <property type="evidence" value="ECO:0007669"/>
    <property type="project" value="InterPro"/>
</dbReference>
<keyword evidence="2" id="KW-1003">Cell membrane</keyword>
<dbReference type="PANTHER" id="PTHR30250:SF30">
    <property type="entry name" value="LIPID III FLIPPASE"/>
    <property type="match status" value="1"/>
</dbReference>
<feature type="transmembrane region" description="Helical" evidence="6">
    <location>
        <begin position="402"/>
        <end position="420"/>
    </location>
</feature>
<keyword evidence="5 6" id="KW-0472">Membrane</keyword>
<evidence type="ECO:0000256" key="1">
    <source>
        <dbReference type="ARBA" id="ARBA00004651"/>
    </source>
</evidence>
<dbReference type="InterPro" id="IPR050833">
    <property type="entry name" value="Poly_Biosynth_Transport"/>
</dbReference>
<comment type="subcellular location">
    <subcellularLocation>
        <location evidence="1">Cell membrane</location>
        <topology evidence="1">Multi-pass membrane protein</topology>
    </subcellularLocation>
</comment>
<feature type="transmembrane region" description="Helical" evidence="6">
    <location>
        <begin position="186"/>
        <end position="208"/>
    </location>
</feature>
<dbReference type="Pfam" id="PF01943">
    <property type="entry name" value="Polysacc_synt"/>
    <property type="match status" value="1"/>
</dbReference>
<comment type="caution">
    <text evidence="7">The sequence shown here is derived from an EMBL/GenBank/DDBJ whole genome shotgun (WGS) entry which is preliminary data.</text>
</comment>